<dbReference type="EMBL" id="JH711575">
    <property type="protein sequence ID" value="EIW83834.1"/>
    <property type="molecule type" value="Genomic_DNA"/>
</dbReference>
<dbReference type="RefSeq" id="XP_007765401.1">
    <property type="nucleotide sequence ID" value="XM_007767211.1"/>
</dbReference>
<organism evidence="2 3">
    <name type="scientific">Coniophora puteana (strain RWD-64-598)</name>
    <name type="common">Brown rot fungus</name>
    <dbReference type="NCBI Taxonomy" id="741705"/>
    <lineage>
        <taxon>Eukaryota</taxon>
        <taxon>Fungi</taxon>
        <taxon>Dikarya</taxon>
        <taxon>Basidiomycota</taxon>
        <taxon>Agaricomycotina</taxon>
        <taxon>Agaricomycetes</taxon>
        <taxon>Agaricomycetidae</taxon>
        <taxon>Boletales</taxon>
        <taxon>Coniophorineae</taxon>
        <taxon>Coniophoraceae</taxon>
        <taxon>Coniophora</taxon>
    </lineage>
</organism>
<protein>
    <submittedName>
        <fullName evidence="2">Uncharacterized protein</fullName>
    </submittedName>
</protein>
<dbReference type="AlphaFoldDB" id="A0A5M3MYH4"/>
<feature type="compositionally biased region" description="Polar residues" evidence="1">
    <location>
        <begin position="169"/>
        <end position="186"/>
    </location>
</feature>
<comment type="caution">
    <text evidence="2">The sequence shown here is derived from an EMBL/GenBank/DDBJ whole genome shotgun (WGS) entry which is preliminary data.</text>
</comment>
<reference evidence="3" key="1">
    <citation type="journal article" date="2012" name="Science">
        <title>The Paleozoic origin of enzymatic lignin decomposition reconstructed from 31 fungal genomes.</title>
        <authorList>
            <person name="Floudas D."/>
            <person name="Binder M."/>
            <person name="Riley R."/>
            <person name="Barry K."/>
            <person name="Blanchette R.A."/>
            <person name="Henrissat B."/>
            <person name="Martinez A.T."/>
            <person name="Otillar R."/>
            <person name="Spatafora J.W."/>
            <person name="Yadav J.S."/>
            <person name="Aerts A."/>
            <person name="Benoit I."/>
            <person name="Boyd A."/>
            <person name="Carlson A."/>
            <person name="Copeland A."/>
            <person name="Coutinho P.M."/>
            <person name="de Vries R.P."/>
            <person name="Ferreira P."/>
            <person name="Findley K."/>
            <person name="Foster B."/>
            <person name="Gaskell J."/>
            <person name="Glotzer D."/>
            <person name="Gorecki P."/>
            <person name="Heitman J."/>
            <person name="Hesse C."/>
            <person name="Hori C."/>
            <person name="Igarashi K."/>
            <person name="Jurgens J.A."/>
            <person name="Kallen N."/>
            <person name="Kersten P."/>
            <person name="Kohler A."/>
            <person name="Kuees U."/>
            <person name="Kumar T.K.A."/>
            <person name="Kuo A."/>
            <person name="LaButti K."/>
            <person name="Larrondo L.F."/>
            <person name="Lindquist E."/>
            <person name="Ling A."/>
            <person name="Lombard V."/>
            <person name="Lucas S."/>
            <person name="Lundell T."/>
            <person name="Martin R."/>
            <person name="McLaughlin D.J."/>
            <person name="Morgenstern I."/>
            <person name="Morin E."/>
            <person name="Murat C."/>
            <person name="Nagy L.G."/>
            <person name="Nolan M."/>
            <person name="Ohm R.A."/>
            <person name="Patyshakuliyeva A."/>
            <person name="Rokas A."/>
            <person name="Ruiz-Duenas F.J."/>
            <person name="Sabat G."/>
            <person name="Salamov A."/>
            <person name="Samejima M."/>
            <person name="Schmutz J."/>
            <person name="Slot J.C."/>
            <person name="St John F."/>
            <person name="Stenlid J."/>
            <person name="Sun H."/>
            <person name="Sun S."/>
            <person name="Syed K."/>
            <person name="Tsang A."/>
            <person name="Wiebenga A."/>
            <person name="Young D."/>
            <person name="Pisabarro A."/>
            <person name="Eastwood D.C."/>
            <person name="Martin F."/>
            <person name="Cullen D."/>
            <person name="Grigoriev I.V."/>
            <person name="Hibbett D.S."/>
        </authorList>
    </citation>
    <scope>NUCLEOTIDE SEQUENCE [LARGE SCALE GENOMIC DNA]</scope>
    <source>
        <strain evidence="3">RWD-64-598 SS2</strain>
    </source>
</reference>
<name>A0A5M3MYH4_CONPW</name>
<feature type="region of interest" description="Disordered" evidence="1">
    <location>
        <begin position="169"/>
        <end position="254"/>
    </location>
</feature>
<dbReference type="KEGG" id="cput:CONPUDRAFT_70769"/>
<accession>A0A5M3MYH4</accession>
<evidence type="ECO:0000256" key="1">
    <source>
        <dbReference type="SAM" id="MobiDB-lite"/>
    </source>
</evidence>
<dbReference type="GeneID" id="19208865"/>
<sequence>MSANVSTKVKRPRVPDWFPDLGFKHPSSDADFHAVFLVFEARVREALSKKEHAAPTVFLQHWVPMARAMLPLMAYAKKASKIQPPILLERALVGGLPTDDARFPIKAADLSASDFQRPADIGTELWWSEWGTPVVHTNNLPKDVPAVEEPRVPPASLLFSDVNAMADPQATQAPASPALSRQSDTPTAAPREKERPAKRRRVTAAESAAASTAPQLPKRKTVRAGGRGGAVDQASASMSASPQPAASGSTHKGDDTVASIRAAQRVQSVAISKLRSELELLGQEIVKANRRLDRTPTMELADRLEARMDALQAGHTILQREREIQDFMLKAQHDQIATLTEEKAAAQAARAARKADKLARSAGRQPPAN</sequence>
<dbReference type="Proteomes" id="UP000053558">
    <property type="component" value="Unassembled WGS sequence"/>
</dbReference>
<feature type="region of interest" description="Disordered" evidence="1">
    <location>
        <begin position="348"/>
        <end position="369"/>
    </location>
</feature>
<gene>
    <name evidence="2" type="ORF">CONPUDRAFT_70769</name>
</gene>
<keyword evidence="3" id="KW-1185">Reference proteome</keyword>
<feature type="compositionally biased region" description="Low complexity" evidence="1">
    <location>
        <begin position="204"/>
        <end position="213"/>
    </location>
</feature>
<evidence type="ECO:0000313" key="3">
    <source>
        <dbReference type="Proteomes" id="UP000053558"/>
    </source>
</evidence>
<evidence type="ECO:0000313" key="2">
    <source>
        <dbReference type="EMBL" id="EIW83834.1"/>
    </source>
</evidence>
<proteinExistence type="predicted"/>
<feature type="compositionally biased region" description="Low complexity" evidence="1">
    <location>
        <begin position="233"/>
        <end position="247"/>
    </location>
</feature>